<dbReference type="PIRSF" id="PIRSF006305">
    <property type="entry name" value="Maf"/>
    <property type="match status" value="1"/>
</dbReference>
<feature type="site" description="Important for substrate specificity" evidence="5">
    <location>
        <position position="12"/>
    </location>
</feature>
<organism evidence="6 7">
    <name type="scientific">Candidatus Doriopsillibacter californiensis</name>
    <dbReference type="NCBI Taxonomy" id="2970740"/>
    <lineage>
        <taxon>Bacteria</taxon>
        <taxon>Pseudomonadati</taxon>
        <taxon>Pseudomonadota</taxon>
        <taxon>Gammaproteobacteria</taxon>
        <taxon>Candidatus Tethybacterales</taxon>
        <taxon>Candidatus Persebacteraceae</taxon>
        <taxon>Candidatus Doriopsillibacter</taxon>
    </lineage>
</organism>
<comment type="catalytic activity">
    <reaction evidence="5">
        <text>N(7)-methyl-GTP + H2O = N(7)-methyl-GMP + diphosphate + H(+)</text>
        <dbReference type="Rhea" id="RHEA:58744"/>
        <dbReference type="ChEBI" id="CHEBI:15377"/>
        <dbReference type="ChEBI" id="CHEBI:15378"/>
        <dbReference type="ChEBI" id="CHEBI:33019"/>
        <dbReference type="ChEBI" id="CHEBI:58285"/>
        <dbReference type="ChEBI" id="CHEBI:87133"/>
    </reaction>
</comment>
<evidence type="ECO:0000256" key="1">
    <source>
        <dbReference type="ARBA" id="ARBA00004496"/>
    </source>
</evidence>
<feature type="site" description="Important for substrate specificity" evidence="5">
    <location>
        <position position="154"/>
    </location>
</feature>
<dbReference type="Proteomes" id="UP001168167">
    <property type="component" value="Unassembled WGS sequence"/>
</dbReference>
<protein>
    <recommendedName>
        <fullName evidence="5">7-methyl-GTP pyrophosphatase</fullName>
        <shortName evidence="5">m(7)GTP pyrophosphatase</shortName>
        <ecNumber evidence="5">3.6.1.-</ecNumber>
    </recommendedName>
</protein>
<dbReference type="Gene3D" id="3.90.950.10">
    <property type="match status" value="1"/>
</dbReference>
<reference evidence="6" key="1">
    <citation type="submission" date="2022-08" db="EMBL/GenBank/DDBJ databases">
        <authorList>
            <person name="Dzunkova M."/>
            <person name="La Clair J."/>
            <person name="Tyml T."/>
            <person name="Doud D."/>
            <person name="Schulz F."/>
            <person name="Piquer S."/>
            <person name="Porcel Sanchis D."/>
            <person name="Osborn A."/>
            <person name="Robinson D."/>
            <person name="Louie K.B."/>
            <person name="Bowen B.P."/>
            <person name="Bowers R."/>
            <person name="Lee J."/>
            <person name="Arnau Llombart V."/>
            <person name="Diaz Villanueva W."/>
            <person name="Gosliner T."/>
            <person name="Northen T."/>
            <person name="Cheng J.-F."/>
            <person name="Burkart M.D."/>
            <person name="Woyke T."/>
        </authorList>
    </citation>
    <scope>NUCLEOTIDE SEQUENCE</scope>
    <source>
        <strain evidence="6">Df01</strain>
    </source>
</reference>
<keyword evidence="4 5" id="KW-0546">Nucleotide metabolism</keyword>
<proteinExistence type="inferred from homology"/>
<comment type="similarity">
    <text evidence="5">Belongs to the Maf family. YceF subfamily.</text>
</comment>
<evidence type="ECO:0000256" key="4">
    <source>
        <dbReference type="ARBA" id="ARBA00023080"/>
    </source>
</evidence>
<evidence type="ECO:0000256" key="3">
    <source>
        <dbReference type="ARBA" id="ARBA00022801"/>
    </source>
</evidence>
<feature type="site" description="Important for substrate specificity" evidence="5">
    <location>
        <position position="70"/>
    </location>
</feature>
<dbReference type="NCBIfam" id="TIGR00172">
    <property type="entry name" value="maf"/>
    <property type="match status" value="1"/>
</dbReference>
<dbReference type="CDD" id="cd00555">
    <property type="entry name" value="Maf"/>
    <property type="match status" value="1"/>
</dbReference>
<evidence type="ECO:0000256" key="2">
    <source>
        <dbReference type="ARBA" id="ARBA00022490"/>
    </source>
</evidence>
<comment type="function">
    <text evidence="5">Nucleoside triphosphate pyrophosphatase that hydrolyzes 7-methyl-GTP (m(7)GTP). May have a dual role in cell division arrest and in preventing the incorporation of modified nucleotides into cellular nucleic acids.</text>
</comment>
<dbReference type="PANTHER" id="PTHR43213:SF10">
    <property type="entry name" value="7-METHYL-GTP PYROPHOSPHATASE"/>
    <property type="match status" value="1"/>
</dbReference>
<evidence type="ECO:0000313" key="7">
    <source>
        <dbReference type="Proteomes" id="UP001168167"/>
    </source>
</evidence>
<dbReference type="HAMAP" id="MF_00528">
    <property type="entry name" value="Maf"/>
    <property type="match status" value="1"/>
</dbReference>
<keyword evidence="2 5" id="KW-0963">Cytoplasm</keyword>
<comment type="subcellular location">
    <subcellularLocation>
        <location evidence="1 5">Cytoplasm</location>
    </subcellularLocation>
</comment>
<keyword evidence="3 5" id="KW-0378">Hydrolase</keyword>
<evidence type="ECO:0000256" key="5">
    <source>
        <dbReference type="HAMAP-Rule" id="MF_00528"/>
    </source>
</evidence>
<accession>A0ABT7QKL0</accession>
<dbReference type="SUPFAM" id="SSF52972">
    <property type="entry name" value="ITPase-like"/>
    <property type="match status" value="1"/>
</dbReference>
<feature type="active site" description="Proton acceptor" evidence="5">
    <location>
        <position position="69"/>
    </location>
</feature>
<comment type="caution">
    <text evidence="6">The sequence shown here is derived from an EMBL/GenBank/DDBJ whole genome shotgun (WGS) entry which is preliminary data.</text>
</comment>
<evidence type="ECO:0000313" key="6">
    <source>
        <dbReference type="EMBL" id="MDM5147251.1"/>
    </source>
</evidence>
<dbReference type="EC" id="3.6.1.-" evidence="5"/>
<dbReference type="Pfam" id="PF02545">
    <property type="entry name" value="Maf"/>
    <property type="match status" value="1"/>
</dbReference>
<reference evidence="6" key="2">
    <citation type="journal article" date="2023" name="Microbiome">
        <title>Synthase-selected sorting approach identifies a beta-lactone synthase in a nudibranch symbiotic bacterium.</title>
        <authorList>
            <person name="Dzunkova M."/>
            <person name="La Clair J.J."/>
            <person name="Tyml T."/>
            <person name="Doud D."/>
            <person name="Schulz F."/>
            <person name="Piquer-Esteban S."/>
            <person name="Porcel Sanchis D."/>
            <person name="Osborn A."/>
            <person name="Robinson D."/>
            <person name="Louie K.B."/>
            <person name="Bowen B.P."/>
            <person name="Bowers R.M."/>
            <person name="Lee J."/>
            <person name="Arnau V."/>
            <person name="Diaz-Villanueva W."/>
            <person name="Stepanauskas R."/>
            <person name="Gosliner T."/>
            <person name="Date S.V."/>
            <person name="Northen T.R."/>
            <person name="Cheng J.F."/>
            <person name="Burkart M.D."/>
            <person name="Woyke T."/>
        </authorList>
    </citation>
    <scope>NUCLEOTIDE SEQUENCE</scope>
    <source>
        <strain evidence="6">Df01</strain>
    </source>
</reference>
<dbReference type="InterPro" id="IPR003697">
    <property type="entry name" value="Maf-like"/>
</dbReference>
<comment type="caution">
    <text evidence="5">Lacks conserved residue(s) required for the propagation of feature annotation.</text>
</comment>
<dbReference type="InterPro" id="IPR029001">
    <property type="entry name" value="ITPase-like_fam"/>
</dbReference>
<comment type="cofactor">
    <cofactor evidence="5">
        <name>a divalent metal cation</name>
        <dbReference type="ChEBI" id="CHEBI:60240"/>
    </cofactor>
</comment>
<gene>
    <name evidence="6" type="ORF">NQX30_02530</name>
</gene>
<dbReference type="PANTHER" id="PTHR43213">
    <property type="entry name" value="BIFUNCTIONAL DTTP/UTP PYROPHOSPHATASE/METHYLTRANSFERASE PROTEIN-RELATED"/>
    <property type="match status" value="1"/>
</dbReference>
<sequence>MQHIVLASTSPYRRQLLTRLQVPFDCVSPNVDETPNIAEPPDARALRLAEEKARAAADTHPHALIIGGDQTISSGGTIFDKPGTTANAVRQLQYMSGRELHFFTAVAVFNAPRNLIQQRLISHRARFRHMSNDEIERYVQKEPALNCAGGAQIEGLGVSLLETMEGGDPTAIIGLPLMHVAAMLRNAGIAIP</sequence>
<dbReference type="EMBL" id="JANQAO010000001">
    <property type="protein sequence ID" value="MDM5147251.1"/>
    <property type="molecule type" value="Genomic_DNA"/>
</dbReference>
<keyword evidence="7" id="KW-1185">Reference proteome</keyword>
<name>A0ABT7QKL0_9GAMM</name>